<dbReference type="AlphaFoldDB" id="A0A2J6TTD9"/>
<dbReference type="InParanoid" id="A0A2J6TTD9"/>
<evidence type="ECO:0000313" key="5">
    <source>
        <dbReference type="Proteomes" id="UP000235371"/>
    </source>
</evidence>
<dbReference type="STRING" id="1095630.A0A2J6TTD9"/>
<dbReference type="OrthoDB" id="3533814at2759"/>
<dbReference type="PANTHER" id="PTHR34502:SF3">
    <property type="entry name" value="DUF6594 DOMAIN-CONTAINING PROTEIN"/>
    <property type="match status" value="1"/>
</dbReference>
<dbReference type="GeneID" id="36587300"/>
<feature type="domain" description="DUF6594" evidence="3">
    <location>
        <begin position="31"/>
        <end position="300"/>
    </location>
</feature>
<feature type="transmembrane region" description="Helical" evidence="2">
    <location>
        <begin position="259"/>
        <end position="281"/>
    </location>
</feature>
<gene>
    <name evidence="4" type="ORF">K444DRAFT_607713</name>
</gene>
<sequence length="314" mass="36507">MSIFSDKRSRIKDNRDDRIVKKRIDRYPEGYPRISAYIDSDYDTALFRRFGTLHARSLLYKQVELTELEAQLDKLDKEDAGHLDKEEQQRLDTGAGNNKWRLGHSISLAGGKENEKRRDLMKKIDEKMEEYDKLVLREAALRKLSRPSKRVYRNFMDFMYTEHPFSDSDERFVYHEQDFVSLGEYEGNWLDELMHRLVNNWVLRTIFVSEDEQAKTRDPYVRYYSADRLNILIKVMIAVTSTALLLIPIYIFLSCTVSTKLMAAITLIFALLLATAVSIFTSANRQEVFAVTAAYCAVLVVFIGNIQQTATLHS</sequence>
<feature type="transmembrane region" description="Helical" evidence="2">
    <location>
        <begin position="231"/>
        <end position="253"/>
    </location>
</feature>
<dbReference type="RefSeq" id="XP_024743188.1">
    <property type="nucleotide sequence ID" value="XM_024879223.1"/>
</dbReference>
<evidence type="ECO:0000256" key="1">
    <source>
        <dbReference type="SAM" id="Coils"/>
    </source>
</evidence>
<keyword evidence="2" id="KW-1133">Transmembrane helix</keyword>
<keyword evidence="1" id="KW-0175">Coiled coil</keyword>
<feature type="coiled-coil region" evidence="1">
    <location>
        <begin position="58"/>
        <end position="85"/>
    </location>
</feature>
<name>A0A2J6TTD9_9HELO</name>
<proteinExistence type="predicted"/>
<protein>
    <recommendedName>
        <fullName evidence="3">DUF6594 domain-containing protein</fullName>
    </recommendedName>
</protein>
<reference evidence="4 5" key="1">
    <citation type="submission" date="2016-04" db="EMBL/GenBank/DDBJ databases">
        <title>A degradative enzymes factory behind the ericoid mycorrhizal symbiosis.</title>
        <authorList>
            <consortium name="DOE Joint Genome Institute"/>
            <person name="Martino E."/>
            <person name="Morin E."/>
            <person name="Grelet G."/>
            <person name="Kuo A."/>
            <person name="Kohler A."/>
            <person name="Daghino S."/>
            <person name="Barry K."/>
            <person name="Choi C."/>
            <person name="Cichocki N."/>
            <person name="Clum A."/>
            <person name="Copeland A."/>
            <person name="Hainaut M."/>
            <person name="Haridas S."/>
            <person name="Labutti K."/>
            <person name="Lindquist E."/>
            <person name="Lipzen A."/>
            <person name="Khouja H.-R."/>
            <person name="Murat C."/>
            <person name="Ohm R."/>
            <person name="Olson A."/>
            <person name="Spatafora J."/>
            <person name="Veneault-Fourrey C."/>
            <person name="Henrissat B."/>
            <person name="Grigoriev I."/>
            <person name="Martin F."/>
            <person name="Perotto S."/>
        </authorList>
    </citation>
    <scope>NUCLEOTIDE SEQUENCE [LARGE SCALE GENOMIC DNA]</scope>
    <source>
        <strain evidence="4 5">E</strain>
    </source>
</reference>
<dbReference type="InterPro" id="IPR046529">
    <property type="entry name" value="DUF6594"/>
</dbReference>
<evidence type="ECO:0000256" key="2">
    <source>
        <dbReference type="SAM" id="Phobius"/>
    </source>
</evidence>
<evidence type="ECO:0000259" key="3">
    <source>
        <dbReference type="Pfam" id="PF20237"/>
    </source>
</evidence>
<keyword evidence="5" id="KW-1185">Reference proteome</keyword>
<dbReference type="Proteomes" id="UP000235371">
    <property type="component" value="Unassembled WGS sequence"/>
</dbReference>
<dbReference type="EMBL" id="KZ613745">
    <property type="protein sequence ID" value="PMD66284.1"/>
    <property type="molecule type" value="Genomic_DNA"/>
</dbReference>
<dbReference type="Pfam" id="PF20237">
    <property type="entry name" value="DUF6594"/>
    <property type="match status" value="1"/>
</dbReference>
<dbReference type="PANTHER" id="PTHR34502">
    <property type="entry name" value="DUF6594 DOMAIN-CONTAINING PROTEIN-RELATED"/>
    <property type="match status" value="1"/>
</dbReference>
<keyword evidence="2" id="KW-0472">Membrane</keyword>
<evidence type="ECO:0000313" key="4">
    <source>
        <dbReference type="EMBL" id="PMD66284.1"/>
    </source>
</evidence>
<keyword evidence="2" id="KW-0812">Transmembrane</keyword>
<accession>A0A2J6TTD9</accession>
<feature type="transmembrane region" description="Helical" evidence="2">
    <location>
        <begin position="288"/>
        <end position="306"/>
    </location>
</feature>
<organism evidence="4 5">
    <name type="scientific">Hyaloscypha bicolor E</name>
    <dbReference type="NCBI Taxonomy" id="1095630"/>
    <lineage>
        <taxon>Eukaryota</taxon>
        <taxon>Fungi</taxon>
        <taxon>Dikarya</taxon>
        <taxon>Ascomycota</taxon>
        <taxon>Pezizomycotina</taxon>
        <taxon>Leotiomycetes</taxon>
        <taxon>Helotiales</taxon>
        <taxon>Hyaloscyphaceae</taxon>
        <taxon>Hyaloscypha</taxon>
        <taxon>Hyaloscypha bicolor</taxon>
    </lineage>
</organism>